<dbReference type="Pfam" id="PF02894">
    <property type="entry name" value="GFO_IDH_MocA_C"/>
    <property type="match status" value="1"/>
</dbReference>
<evidence type="ECO:0000313" key="5">
    <source>
        <dbReference type="EMBL" id="MCS0598154.1"/>
    </source>
</evidence>
<sequence>MQQYSVGLIGFGLGGSIFHAPMIAAVPGLRLARIASRSAQAEALGAYPGVRLDDTPQAMLDDPAIALVVVCTPNASHHALAKAALQAGKHVVVDKPFVLSCAEGEELLALARQRGLRLSVYQNRRWDGDFLTLRRTVESGELGAIHTFRAHFDRYAPQVKARWKEEAQPGAGVLWDLGPHLIDQALQLFGVPRSVTAHLAVQRQGARVEDAFELVLDHGATTSVLHAGALVRAPGPRYQVHGAHGSFVKYGIDPQENALKLGQRPGDPGFGHDAPADWATVTPAIGAPRTVETLPGDYLAFYRGMYEAIAHDAQVPVLPEDALDVVRVIELALRSGDERRTVDVDPAPTISAGEIMY</sequence>
<dbReference type="EMBL" id="JANUHA010000013">
    <property type="protein sequence ID" value="MCS0598154.1"/>
    <property type="molecule type" value="Genomic_DNA"/>
</dbReference>
<dbReference type="InterPro" id="IPR051317">
    <property type="entry name" value="Gfo/Idh/MocA_oxidoreduct"/>
</dbReference>
<dbReference type="Proteomes" id="UP001206572">
    <property type="component" value="Unassembled WGS sequence"/>
</dbReference>
<dbReference type="Gene3D" id="3.30.360.10">
    <property type="entry name" value="Dihydrodipicolinate Reductase, domain 2"/>
    <property type="match status" value="1"/>
</dbReference>
<dbReference type="PANTHER" id="PTHR43708:SF5">
    <property type="entry name" value="CONSERVED EXPRESSED OXIDOREDUCTASE (EUROFUNG)-RELATED"/>
    <property type="match status" value="1"/>
</dbReference>
<dbReference type="RefSeq" id="WP_258829170.1">
    <property type="nucleotide sequence ID" value="NZ_JANUHA010000013.1"/>
</dbReference>
<dbReference type="InterPro" id="IPR000683">
    <property type="entry name" value="Gfo/Idh/MocA-like_OxRdtase_N"/>
</dbReference>
<organism evidence="5 6">
    <name type="scientific">Massilia agri</name>
    <dbReference type="NCBI Taxonomy" id="1886785"/>
    <lineage>
        <taxon>Bacteria</taxon>
        <taxon>Pseudomonadati</taxon>
        <taxon>Pseudomonadota</taxon>
        <taxon>Betaproteobacteria</taxon>
        <taxon>Burkholderiales</taxon>
        <taxon>Oxalobacteraceae</taxon>
        <taxon>Telluria group</taxon>
        <taxon>Massilia</taxon>
    </lineage>
</organism>
<comment type="similarity">
    <text evidence="1">Belongs to the Gfo/Idh/MocA family.</text>
</comment>
<keyword evidence="2" id="KW-0560">Oxidoreductase</keyword>
<dbReference type="PANTHER" id="PTHR43708">
    <property type="entry name" value="CONSERVED EXPRESSED OXIDOREDUCTASE (EUROFUNG)"/>
    <property type="match status" value="1"/>
</dbReference>
<dbReference type="Pfam" id="PF01408">
    <property type="entry name" value="GFO_IDH_MocA"/>
    <property type="match status" value="1"/>
</dbReference>
<proteinExistence type="inferred from homology"/>
<evidence type="ECO:0000313" key="6">
    <source>
        <dbReference type="Proteomes" id="UP001206572"/>
    </source>
</evidence>
<evidence type="ECO:0000259" key="3">
    <source>
        <dbReference type="Pfam" id="PF01408"/>
    </source>
</evidence>
<evidence type="ECO:0000256" key="1">
    <source>
        <dbReference type="ARBA" id="ARBA00010928"/>
    </source>
</evidence>
<keyword evidence="6" id="KW-1185">Reference proteome</keyword>
<dbReference type="Gene3D" id="3.40.50.720">
    <property type="entry name" value="NAD(P)-binding Rossmann-like Domain"/>
    <property type="match status" value="1"/>
</dbReference>
<dbReference type="InterPro" id="IPR004104">
    <property type="entry name" value="Gfo/Idh/MocA-like_OxRdtase_C"/>
</dbReference>
<comment type="caution">
    <text evidence="5">The sequence shown here is derived from an EMBL/GenBank/DDBJ whole genome shotgun (WGS) entry which is preliminary data.</text>
</comment>
<gene>
    <name evidence="5" type="ORF">NX780_17530</name>
</gene>
<dbReference type="NCBIfam" id="NF008607">
    <property type="entry name" value="PRK11579.1"/>
    <property type="match status" value="1"/>
</dbReference>
<feature type="domain" description="Gfo/Idh/MocA-like oxidoreductase C-terminal" evidence="4">
    <location>
        <begin position="135"/>
        <end position="344"/>
    </location>
</feature>
<name>A0ABT2APG8_9BURK</name>
<reference evidence="5 6" key="1">
    <citation type="submission" date="2022-08" db="EMBL/GenBank/DDBJ databases">
        <title>Reclassification of Massilia species as members of the genera Telluria, Duganella, Pseudoduganella, Mokoshia gen. nov. and Zemynaea gen. nov. using orthogonal and non-orthogonal genome-based approaches.</title>
        <authorList>
            <person name="Bowman J.P."/>
        </authorList>
    </citation>
    <scope>NUCLEOTIDE SEQUENCE [LARGE SCALE GENOMIC DNA]</scope>
    <source>
        <strain evidence="5 6">JCM 31661</strain>
    </source>
</reference>
<dbReference type="InterPro" id="IPR036291">
    <property type="entry name" value="NAD(P)-bd_dom_sf"/>
</dbReference>
<evidence type="ECO:0000256" key="2">
    <source>
        <dbReference type="ARBA" id="ARBA00023002"/>
    </source>
</evidence>
<dbReference type="SUPFAM" id="SSF51735">
    <property type="entry name" value="NAD(P)-binding Rossmann-fold domains"/>
    <property type="match status" value="1"/>
</dbReference>
<feature type="domain" description="Gfo/Idh/MocA-like oxidoreductase N-terminal" evidence="3">
    <location>
        <begin position="5"/>
        <end position="121"/>
    </location>
</feature>
<protein>
    <submittedName>
        <fullName evidence="5">Oxidoreductase</fullName>
    </submittedName>
</protein>
<evidence type="ECO:0000259" key="4">
    <source>
        <dbReference type="Pfam" id="PF02894"/>
    </source>
</evidence>
<accession>A0ABT2APG8</accession>